<sequence length="202" mass="22543">MPELDLKQTIAGETPETDSAERNAHAQSLGCECEYCGYPSGHNTAIHRDGNPLNRDDSNLTVVDPFCRAWRELNTLNADNAVMVLLPGISSVDISHLQRTIHIALHCDDAATRADARQLLDWLTEHNALAEKRFDTSHPGAFAQALHRTAPSQRHETRVAWRHVAPVLNPSRLPAPSDLTPLESTPDWWPMMYQHYRTQGGA</sequence>
<dbReference type="AlphaFoldDB" id="A0A3J3C2U0"/>
<reference evidence="2" key="1">
    <citation type="submission" date="2018-11" db="EMBL/GenBank/DDBJ databases">
        <authorList>
            <consortium name="PulseNet: The National Subtyping Network for Foodborne Disease Surveillance"/>
            <person name="Tarr C.L."/>
            <person name="Trees E."/>
            <person name="Katz L.S."/>
            <person name="Carleton-Romer H.A."/>
            <person name="Stroika S."/>
            <person name="Kucerova Z."/>
            <person name="Roache K.F."/>
            <person name="Sabol A.L."/>
            <person name="Besser J."/>
            <person name="Gerner-Smidt P."/>
        </authorList>
    </citation>
    <scope>NUCLEOTIDE SEQUENCE [LARGE SCALE GENOMIC DNA]</scope>
    <source>
        <strain evidence="2">PNUSAS059687</strain>
    </source>
</reference>
<evidence type="ECO:0000313" key="2">
    <source>
        <dbReference type="EMBL" id="MHS99365.1"/>
    </source>
</evidence>
<dbReference type="Proteomes" id="UP000839513">
    <property type="component" value="Unassembled WGS sequence"/>
</dbReference>
<proteinExistence type="predicted"/>
<evidence type="ECO:0000256" key="1">
    <source>
        <dbReference type="SAM" id="MobiDB-lite"/>
    </source>
</evidence>
<comment type="caution">
    <text evidence="2">The sequence shown here is derived from an EMBL/GenBank/DDBJ whole genome shotgun (WGS) entry which is preliminary data.</text>
</comment>
<evidence type="ECO:0008006" key="3">
    <source>
        <dbReference type="Google" id="ProtNLM"/>
    </source>
</evidence>
<name>A0A3J3C2U0_SALER</name>
<dbReference type="EMBL" id="RNUA01000066">
    <property type="protein sequence ID" value="MHS99365.1"/>
    <property type="molecule type" value="Genomic_DNA"/>
</dbReference>
<organism evidence="2">
    <name type="scientific">Salmonella enterica</name>
    <name type="common">Salmonella choleraesuis</name>
    <dbReference type="NCBI Taxonomy" id="28901"/>
    <lineage>
        <taxon>Bacteria</taxon>
        <taxon>Pseudomonadati</taxon>
        <taxon>Pseudomonadota</taxon>
        <taxon>Gammaproteobacteria</taxon>
        <taxon>Enterobacterales</taxon>
        <taxon>Enterobacteriaceae</taxon>
        <taxon>Salmonella</taxon>
    </lineage>
</organism>
<protein>
    <recommendedName>
        <fullName evidence="3">IncI1 plasmid conjugative transfer protein TraT</fullName>
    </recommendedName>
</protein>
<accession>A0A3J3C2U0</accession>
<feature type="region of interest" description="Disordered" evidence="1">
    <location>
        <begin position="1"/>
        <end position="23"/>
    </location>
</feature>
<gene>
    <name evidence="2" type="ORF">EEN88_16335</name>
</gene>